<dbReference type="InterPro" id="IPR010997">
    <property type="entry name" value="HRDC-like_sf"/>
</dbReference>
<evidence type="ECO:0000256" key="8">
    <source>
        <dbReference type="ARBA" id="ARBA00022806"/>
    </source>
</evidence>
<feature type="domain" description="HRDC" evidence="17">
    <location>
        <begin position="525"/>
        <end position="605"/>
    </location>
</feature>
<reference evidence="20 21" key="1">
    <citation type="submission" date="2017-05" db="EMBL/GenBank/DDBJ databases">
        <authorList>
            <person name="Varghese N."/>
            <person name="Submissions S."/>
        </authorList>
    </citation>
    <scope>NUCLEOTIDE SEQUENCE [LARGE SCALE GENOMIC DNA]</scope>
    <source>
        <strain evidence="20 21">DSM 21342</strain>
    </source>
</reference>
<dbReference type="GO" id="GO:0005737">
    <property type="term" value="C:cytoplasm"/>
    <property type="evidence" value="ECO:0007669"/>
    <property type="project" value="TreeGrafter"/>
</dbReference>
<dbReference type="Proteomes" id="UP000315971">
    <property type="component" value="Unassembled WGS sequence"/>
</dbReference>
<evidence type="ECO:0000256" key="11">
    <source>
        <dbReference type="ARBA" id="ARBA00023125"/>
    </source>
</evidence>
<comment type="cofactor">
    <cofactor evidence="1">
        <name>Mg(2+)</name>
        <dbReference type="ChEBI" id="CHEBI:18420"/>
    </cofactor>
</comment>
<dbReference type="Pfam" id="PF16124">
    <property type="entry name" value="RecQ_Zn_bind"/>
    <property type="match status" value="1"/>
</dbReference>
<dbReference type="SMART" id="SM00490">
    <property type="entry name" value="HELICc"/>
    <property type="match status" value="1"/>
</dbReference>
<keyword evidence="13" id="KW-0234">DNA repair</keyword>
<evidence type="ECO:0000256" key="13">
    <source>
        <dbReference type="ARBA" id="ARBA00023204"/>
    </source>
</evidence>
<dbReference type="Pfam" id="PF00271">
    <property type="entry name" value="Helicase_C"/>
    <property type="match status" value="1"/>
</dbReference>
<dbReference type="OrthoDB" id="9763310at2"/>
<comment type="catalytic activity">
    <reaction evidence="15">
        <text>Couples ATP hydrolysis with the unwinding of duplex DNA by translocating in the 3'-5' direction.</text>
        <dbReference type="EC" id="5.6.2.4"/>
    </reaction>
</comment>
<dbReference type="GO" id="GO:0043138">
    <property type="term" value="F:3'-5' DNA helicase activity"/>
    <property type="evidence" value="ECO:0007669"/>
    <property type="project" value="UniProtKB-EC"/>
</dbReference>
<gene>
    <name evidence="20" type="ORF">SAMN06265350_104104</name>
</gene>
<keyword evidence="14" id="KW-0413">Isomerase</keyword>
<dbReference type="GO" id="GO:0006281">
    <property type="term" value="P:DNA repair"/>
    <property type="evidence" value="ECO:0007669"/>
    <property type="project" value="UniProtKB-KW"/>
</dbReference>
<evidence type="ECO:0000256" key="15">
    <source>
        <dbReference type="ARBA" id="ARBA00034617"/>
    </source>
</evidence>
<feature type="domain" description="Helicase ATP-binding" evidence="18">
    <location>
        <begin position="25"/>
        <end position="191"/>
    </location>
</feature>
<dbReference type="GO" id="GO:0003677">
    <property type="term" value="F:DNA binding"/>
    <property type="evidence" value="ECO:0007669"/>
    <property type="project" value="UniProtKB-KW"/>
</dbReference>
<keyword evidence="9" id="KW-0862">Zinc</keyword>
<keyword evidence="12" id="KW-0233">DNA recombination</keyword>
<protein>
    <recommendedName>
        <fullName evidence="16">DNA helicase RecQ</fullName>
        <ecNumber evidence="16">5.6.2.4</ecNumber>
    </recommendedName>
</protein>
<sequence>MTEAAAVLKEYFGYDQFRPLQSDIVRSILEQKDALVLMPTGGGKSICFQVPALLFEGMTVVVSPLISLMKDQVDALRANGIKAEFLNSSLSAEEEEAIVDRCLGSEIKLLYVSPERLLSSLSILAQFNIKLFAIDEAHCISSWGHDFRPEYTQLKVLKDRFPGVPVVALTATADKVTRRDIINQLNLNNPEVFIASFDRPNLSLTVRTGLKTKQKDQEILDFINDRADQSGIIYCLSRKTTKELAQKLISQGVEAVCYHAGLSAEERSKTQDDFINDRVQIVCATVAFGMGIDKSNVRWVIHYNLPKNIEGYYQEIGRAGRDGLNSDTILFYSLSDLVLLTQFAEQGQLREINLEKLKRMQQFAEADICRRKILINYFGESLEENCGNCDVCHNPRKHFNGTVLVQKALSALLRMDEKVGTIMLIDVLRGSEKAEILERGFDKIKTYGAGSDMSAYDWQGYIMQMLNQGFMEMAYDEGFSLKVTDLGKEILFGKKIANLVYPQPKEIKVKRAARIDIDDDEPVPRNSKAKLFDSLRKLRREIAEAEGVPAYVIFNDATLQEMAQEKPNTPAGMLAISGVGQHKYDKYGEAFLSLISSSYKTPKQKGNTHKETLELIKQGFSPDEIAVRRELSSTTVYSHIAHLYQTGEDISLEKFVSLEEIERIRKAKTAIGPTDKLKDYFEHLNGEIDYFKIRLALAYLSRE</sequence>
<dbReference type="GO" id="GO:0043590">
    <property type="term" value="C:bacterial nucleoid"/>
    <property type="evidence" value="ECO:0007669"/>
    <property type="project" value="TreeGrafter"/>
</dbReference>
<dbReference type="RefSeq" id="WP_142603028.1">
    <property type="nucleotide sequence ID" value="NZ_FXSZ01000004.1"/>
</dbReference>
<dbReference type="FunFam" id="3.40.50.300:FF:000156">
    <property type="entry name" value="ATP-dependent DNA helicase recQ"/>
    <property type="match status" value="1"/>
</dbReference>
<evidence type="ECO:0000313" key="20">
    <source>
        <dbReference type="EMBL" id="SMO59364.1"/>
    </source>
</evidence>
<dbReference type="AlphaFoldDB" id="A0A521CIV7"/>
<name>A0A521CIV7_9SPHI</name>
<dbReference type="SMART" id="SM00956">
    <property type="entry name" value="RQC"/>
    <property type="match status" value="1"/>
</dbReference>
<dbReference type="CDD" id="cd17920">
    <property type="entry name" value="DEXHc_RecQ"/>
    <property type="match status" value="1"/>
</dbReference>
<evidence type="ECO:0000256" key="12">
    <source>
        <dbReference type="ARBA" id="ARBA00023172"/>
    </source>
</evidence>
<keyword evidence="6" id="KW-0227">DNA damage</keyword>
<keyword evidence="11" id="KW-0238">DNA-binding</keyword>
<evidence type="ECO:0000256" key="7">
    <source>
        <dbReference type="ARBA" id="ARBA00022801"/>
    </source>
</evidence>
<evidence type="ECO:0000256" key="9">
    <source>
        <dbReference type="ARBA" id="ARBA00022833"/>
    </source>
</evidence>
<evidence type="ECO:0000256" key="6">
    <source>
        <dbReference type="ARBA" id="ARBA00022763"/>
    </source>
</evidence>
<evidence type="ECO:0000256" key="5">
    <source>
        <dbReference type="ARBA" id="ARBA00022741"/>
    </source>
</evidence>
<dbReference type="EMBL" id="FXSZ01000004">
    <property type="protein sequence ID" value="SMO59364.1"/>
    <property type="molecule type" value="Genomic_DNA"/>
</dbReference>
<dbReference type="InterPro" id="IPR011545">
    <property type="entry name" value="DEAD/DEAH_box_helicase_dom"/>
</dbReference>
<dbReference type="GO" id="GO:0006310">
    <property type="term" value="P:DNA recombination"/>
    <property type="evidence" value="ECO:0007669"/>
    <property type="project" value="UniProtKB-UniRule"/>
</dbReference>
<dbReference type="InterPro" id="IPR001650">
    <property type="entry name" value="Helicase_C-like"/>
</dbReference>
<dbReference type="InterPro" id="IPR004589">
    <property type="entry name" value="DNA_helicase_ATP-dep_RecQ"/>
</dbReference>
<dbReference type="GO" id="GO:0016787">
    <property type="term" value="F:hydrolase activity"/>
    <property type="evidence" value="ECO:0007669"/>
    <property type="project" value="UniProtKB-KW"/>
</dbReference>
<dbReference type="EC" id="5.6.2.4" evidence="16"/>
<dbReference type="PANTHER" id="PTHR13710">
    <property type="entry name" value="DNA HELICASE RECQ FAMILY MEMBER"/>
    <property type="match status" value="1"/>
</dbReference>
<dbReference type="Gene3D" id="1.10.150.80">
    <property type="entry name" value="HRDC domain"/>
    <property type="match status" value="1"/>
</dbReference>
<feature type="domain" description="Helicase C-terminal" evidence="19">
    <location>
        <begin position="215"/>
        <end position="365"/>
    </location>
</feature>
<dbReference type="GO" id="GO:0046872">
    <property type="term" value="F:metal ion binding"/>
    <property type="evidence" value="ECO:0007669"/>
    <property type="project" value="UniProtKB-KW"/>
</dbReference>
<dbReference type="SUPFAM" id="SSF52540">
    <property type="entry name" value="P-loop containing nucleoside triphosphate hydrolases"/>
    <property type="match status" value="1"/>
</dbReference>
<keyword evidence="7" id="KW-0378">Hydrolase</keyword>
<dbReference type="Gene3D" id="3.40.50.300">
    <property type="entry name" value="P-loop containing nucleotide triphosphate hydrolases"/>
    <property type="match status" value="2"/>
</dbReference>
<dbReference type="GO" id="GO:0009432">
    <property type="term" value="P:SOS response"/>
    <property type="evidence" value="ECO:0007669"/>
    <property type="project" value="UniProtKB-UniRule"/>
</dbReference>
<dbReference type="InterPro" id="IPR036390">
    <property type="entry name" value="WH_DNA-bd_sf"/>
</dbReference>
<dbReference type="InterPro" id="IPR018982">
    <property type="entry name" value="RQC_domain"/>
</dbReference>
<evidence type="ECO:0000259" key="19">
    <source>
        <dbReference type="PROSITE" id="PS51194"/>
    </source>
</evidence>
<dbReference type="CDD" id="cd18794">
    <property type="entry name" value="SF2_C_RecQ"/>
    <property type="match status" value="1"/>
</dbReference>
<dbReference type="SUPFAM" id="SSF46785">
    <property type="entry name" value="Winged helix' DNA-binding domain"/>
    <property type="match status" value="1"/>
</dbReference>
<evidence type="ECO:0000256" key="16">
    <source>
        <dbReference type="NCBIfam" id="TIGR01389"/>
    </source>
</evidence>
<dbReference type="InterPro" id="IPR014001">
    <property type="entry name" value="Helicase_ATP-bd"/>
</dbReference>
<dbReference type="SUPFAM" id="SSF47819">
    <property type="entry name" value="HRDC-like"/>
    <property type="match status" value="1"/>
</dbReference>
<keyword evidence="4" id="KW-0479">Metal-binding</keyword>
<evidence type="ECO:0000259" key="18">
    <source>
        <dbReference type="PROSITE" id="PS51192"/>
    </source>
</evidence>
<evidence type="ECO:0000256" key="14">
    <source>
        <dbReference type="ARBA" id="ARBA00023235"/>
    </source>
</evidence>
<evidence type="ECO:0000256" key="10">
    <source>
        <dbReference type="ARBA" id="ARBA00022840"/>
    </source>
</evidence>
<evidence type="ECO:0000259" key="17">
    <source>
        <dbReference type="PROSITE" id="PS50967"/>
    </source>
</evidence>
<dbReference type="GO" id="GO:0009378">
    <property type="term" value="F:four-way junction helicase activity"/>
    <property type="evidence" value="ECO:0007669"/>
    <property type="project" value="TreeGrafter"/>
</dbReference>
<dbReference type="NCBIfam" id="TIGR00614">
    <property type="entry name" value="recQ_fam"/>
    <property type="match status" value="1"/>
</dbReference>
<dbReference type="PROSITE" id="PS51194">
    <property type="entry name" value="HELICASE_CTER"/>
    <property type="match status" value="1"/>
</dbReference>
<evidence type="ECO:0000256" key="3">
    <source>
        <dbReference type="ARBA" id="ARBA00005446"/>
    </source>
</evidence>
<dbReference type="GO" id="GO:0005524">
    <property type="term" value="F:ATP binding"/>
    <property type="evidence" value="ECO:0007669"/>
    <property type="project" value="UniProtKB-KW"/>
</dbReference>
<dbReference type="Pfam" id="PF00570">
    <property type="entry name" value="HRDC"/>
    <property type="match status" value="1"/>
</dbReference>
<keyword evidence="8 20" id="KW-0347">Helicase</keyword>
<dbReference type="Gene3D" id="1.10.10.10">
    <property type="entry name" value="Winged helix-like DNA-binding domain superfamily/Winged helix DNA-binding domain"/>
    <property type="match status" value="1"/>
</dbReference>
<dbReference type="Pfam" id="PF09382">
    <property type="entry name" value="RQC"/>
    <property type="match status" value="1"/>
</dbReference>
<dbReference type="PROSITE" id="PS50967">
    <property type="entry name" value="HRDC"/>
    <property type="match status" value="1"/>
</dbReference>
<dbReference type="GO" id="GO:0030894">
    <property type="term" value="C:replisome"/>
    <property type="evidence" value="ECO:0007669"/>
    <property type="project" value="TreeGrafter"/>
</dbReference>
<dbReference type="InterPro" id="IPR036388">
    <property type="entry name" value="WH-like_DNA-bd_sf"/>
</dbReference>
<evidence type="ECO:0000256" key="4">
    <source>
        <dbReference type="ARBA" id="ARBA00022723"/>
    </source>
</evidence>
<accession>A0A521CIV7</accession>
<dbReference type="Pfam" id="PF00270">
    <property type="entry name" value="DEAD"/>
    <property type="match status" value="1"/>
</dbReference>
<dbReference type="InterPro" id="IPR032284">
    <property type="entry name" value="RecQ_Zn-bd"/>
</dbReference>
<comment type="similarity">
    <text evidence="3">Belongs to the helicase family. RecQ subfamily.</text>
</comment>
<dbReference type="FunFam" id="1.10.150.80:FF:000002">
    <property type="entry name" value="ATP-dependent DNA helicase RecQ"/>
    <property type="match status" value="1"/>
</dbReference>
<dbReference type="PROSITE" id="PS51192">
    <property type="entry name" value="HELICASE_ATP_BIND_1"/>
    <property type="match status" value="1"/>
</dbReference>
<dbReference type="SMART" id="SM00341">
    <property type="entry name" value="HRDC"/>
    <property type="match status" value="1"/>
</dbReference>
<dbReference type="NCBIfam" id="TIGR01389">
    <property type="entry name" value="recQ"/>
    <property type="match status" value="1"/>
</dbReference>
<dbReference type="FunFam" id="3.40.50.300:FF:000296">
    <property type="entry name" value="ATP-dependent DNA helicase RecQ"/>
    <property type="match status" value="1"/>
</dbReference>
<evidence type="ECO:0000256" key="2">
    <source>
        <dbReference type="ARBA" id="ARBA00001947"/>
    </source>
</evidence>
<dbReference type="PANTHER" id="PTHR13710:SF105">
    <property type="entry name" value="ATP-DEPENDENT DNA HELICASE Q1"/>
    <property type="match status" value="1"/>
</dbReference>
<keyword evidence="5" id="KW-0547">Nucleotide-binding</keyword>
<dbReference type="InterPro" id="IPR002121">
    <property type="entry name" value="HRDC_dom"/>
</dbReference>
<dbReference type="InterPro" id="IPR029491">
    <property type="entry name" value="Helicase_HTH"/>
</dbReference>
<dbReference type="SMART" id="SM00487">
    <property type="entry name" value="DEXDc"/>
    <property type="match status" value="1"/>
</dbReference>
<keyword evidence="21" id="KW-1185">Reference proteome</keyword>
<evidence type="ECO:0000256" key="1">
    <source>
        <dbReference type="ARBA" id="ARBA00001946"/>
    </source>
</evidence>
<dbReference type="GO" id="GO:0006260">
    <property type="term" value="P:DNA replication"/>
    <property type="evidence" value="ECO:0007669"/>
    <property type="project" value="InterPro"/>
</dbReference>
<dbReference type="InterPro" id="IPR027417">
    <property type="entry name" value="P-loop_NTPase"/>
</dbReference>
<proteinExistence type="inferred from homology"/>
<evidence type="ECO:0000313" key="21">
    <source>
        <dbReference type="Proteomes" id="UP000315971"/>
    </source>
</evidence>
<dbReference type="Pfam" id="PF14493">
    <property type="entry name" value="HTH_40"/>
    <property type="match status" value="1"/>
</dbReference>
<dbReference type="InterPro" id="IPR006293">
    <property type="entry name" value="DNA_helicase_ATP-dep_RecQ_bac"/>
</dbReference>
<organism evidence="20 21">
    <name type="scientific">Solitalea koreensis</name>
    <dbReference type="NCBI Taxonomy" id="543615"/>
    <lineage>
        <taxon>Bacteria</taxon>
        <taxon>Pseudomonadati</taxon>
        <taxon>Bacteroidota</taxon>
        <taxon>Sphingobacteriia</taxon>
        <taxon>Sphingobacteriales</taxon>
        <taxon>Sphingobacteriaceae</taxon>
        <taxon>Solitalea</taxon>
    </lineage>
</organism>
<keyword evidence="10" id="KW-0067">ATP-binding</keyword>
<comment type="cofactor">
    <cofactor evidence="2">
        <name>Zn(2+)</name>
        <dbReference type="ChEBI" id="CHEBI:29105"/>
    </cofactor>
</comment>
<dbReference type="InterPro" id="IPR044876">
    <property type="entry name" value="HRDC_dom_sf"/>
</dbReference>